<proteinExistence type="predicted"/>
<keyword evidence="1" id="KW-0812">Transmembrane</keyword>
<dbReference type="AlphaFoldDB" id="A0A0R1SBM8"/>
<keyword evidence="1" id="KW-1133">Transmembrane helix</keyword>
<evidence type="ECO:0000313" key="3">
    <source>
        <dbReference type="Proteomes" id="UP000052013"/>
    </source>
</evidence>
<accession>A0A0R1SBM8</accession>
<name>A0A0R1SBM8_9LACO</name>
<dbReference type="EMBL" id="AZEY01000041">
    <property type="protein sequence ID" value="KRL66497.1"/>
    <property type="molecule type" value="Genomic_DNA"/>
</dbReference>
<evidence type="ECO:0008006" key="4">
    <source>
        <dbReference type="Google" id="ProtNLM"/>
    </source>
</evidence>
<gene>
    <name evidence="2" type="ORF">FC85_GL002803</name>
</gene>
<dbReference type="InterPro" id="IPR046008">
    <property type="entry name" value="DUF5964"/>
</dbReference>
<sequence length="94" mass="10562">MKKIIVISPTFLLFIGLLAGLLLPRLALSTRTDFIAYSMTGLVLYCFFTIFIYGLGLSFHGQKKFDRPTKLLFGYLSTVLVLVVFAAIFLMGHH</sequence>
<keyword evidence="1" id="KW-0472">Membrane</keyword>
<dbReference type="Pfam" id="PF19389">
    <property type="entry name" value="DUF5964"/>
    <property type="match status" value="1"/>
</dbReference>
<organism evidence="2 3">
    <name type="scientific">Lentilactobacillus diolivorans DSM 14421</name>
    <dbReference type="NCBI Taxonomy" id="1423739"/>
    <lineage>
        <taxon>Bacteria</taxon>
        <taxon>Bacillati</taxon>
        <taxon>Bacillota</taxon>
        <taxon>Bacilli</taxon>
        <taxon>Lactobacillales</taxon>
        <taxon>Lactobacillaceae</taxon>
        <taxon>Lentilactobacillus</taxon>
    </lineage>
</organism>
<feature type="transmembrane region" description="Helical" evidence="1">
    <location>
        <begin position="39"/>
        <end position="59"/>
    </location>
</feature>
<dbReference type="PATRIC" id="fig|1423739.3.peg.2916"/>
<protein>
    <recommendedName>
        <fullName evidence="4">Integral membrane protein</fullName>
    </recommendedName>
</protein>
<dbReference type="RefSeq" id="WP_057864373.1">
    <property type="nucleotide sequence ID" value="NZ_AZEY01000041.1"/>
</dbReference>
<reference evidence="2 3" key="1">
    <citation type="journal article" date="2015" name="Genome Announc.">
        <title>Expanding the biotechnology potential of lactobacilli through comparative genomics of 213 strains and associated genera.</title>
        <authorList>
            <person name="Sun Z."/>
            <person name="Harris H.M."/>
            <person name="McCann A."/>
            <person name="Guo C."/>
            <person name="Argimon S."/>
            <person name="Zhang W."/>
            <person name="Yang X."/>
            <person name="Jeffery I.B."/>
            <person name="Cooney J.C."/>
            <person name="Kagawa T.F."/>
            <person name="Liu W."/>
            <person name="Song Y."/>
            <person name="Salvetti E."/>
            <person name="Wrobel A."/>
            <person name="Rasinkangas P."/>
            <person name="Parkhill J."/>
            <person name="Rea M.C."/>
            <person name="O'Sullivan O."/>
            <person name="Ritari J."/>
            <person name="Douillard F.P."/>
            <person name="Paul Ross R."/>
            <person name="Yang R."/>
            <person name="Briner A.E."/>
            <person name="Felis G.E."/>
            <person name="de Vos W.M."/>
            <person name="Barrangou R."/>
            <person name="Klaenhammer T.R."/>
            <person name="Caufield P.W."/>
            <person name="Cui Y."/>
            <person name="Zhang H."/>
            <person name="O'Toole P.W."/>
        </authorList>
    </citation>
    <scope>NUCLEOTIDE SEQUENCE [LARGE SCALE GENOMIC DNA]</scope>
    <source>
        <strain evidence="2 3">DSM 14421</strain>
    </source>
</reference>
<dbReference type="Proteomes" id="UP000052013">
    <property type="component" value="Unassembled WGS sequence"/>
</dbReference>
<comment type="caution">
    <text evidence="2">The sequence shown here is derived from an EMBL/GenBank/DDBJ whole genome shotgun (WGS) entry which is preliminary data.</text>
</comment>
<evidence type="ECO:0000256" key="1">
    <source>
        <dbReference type="SAM" id="Phobius"/>
    </source>
</evidence>
<feature type="transmembrane region" description="Helical" evidence="1">
    <location>
        <begin position="71"/>
        <end position="91"/>
    </location>
</feature>
<evidence type="ECO:0000313" key="2">
    <source>
        <dbReference type="EMBL" id="KRL66497.1"/>
    </source>
</evidence>